<dbReference type="STRING" id="388280.SAMN04488057_103203"/>
<dbReference type="InterPro" id="IPR039426">
    <property type="entry name" value="TonB-dep_rcpt-like"/>
</dbReference>
<dbReference type="EMBL" id="FRCY01000003">
    <property type="protein sequence ID" value="SHM75176.1"/>
    <property type="molecule type" value="Genomic_DNA"/>
</dbReference>
<feature type="transmembrane region" description="Helical" evidence="2">
    <location>
        <begin position="285"/>
        <end position="303"/>
    </location>
</feature>
<accession>A0A1M7LBG6</accession>
<organism evidence="4 5">
    <name type="scientific">Cyclobacterium lianum</name>
    <dbReference type="NCBI Taxonomy" id="388280"/>
    <lineage>
        <taxon>Bacteria</taxon>
        <taxon>Pseudomonadati</taxon>
        <taxon>Bacteroidota</taxon>
        <taxon>Cytophagia</taxon>
        <taxon>Cytophagales</taxon>
        <taxon>Cyclobacteriaceae</taxon>
        <taxon>Cyclobacterium</taxon>
    </lineage>
</organism>
<proteinExistence type="inferred from homology"/>
<keyword evidence="5" id="KW-1185">Reference proteome</keyword>
<dbReference type="PROSITE" id="PS52016">
    <property type="entry name" value="TONB_DEPENDENT_REC_3"/>
    <property type="match status" value="1"/>
</dbReference>
<keyword evidence="1 2" id="KW-0472">Membrane</keyword>
<dbReference type="Pfam" id="PF05569">
    <property type="entry name" value="Peptidase_M56"/>
    <property type="match status" value="1"/>
</dbReference>
<protein>
    <submittedName>
        <fullName evidence="4">BlaR1 peptidase M56</fullName>
    </submittedName>
</protein>
<dbReference type="RefSeq" id="WP_073093805.1">
    <property type="nucleotide sequence ID" value="NZ_FRCY01000003.1"/>
</dbReference>
<evidence type="ECO:0000256" key="2">
    <source>
        <dbReference type="SAM" id="Phobius"/>
    </source>
</evidence>
<feature type="transmembrane region" description="Helical" evidence="2">
    <location>
        <begin position="37"/>
        <end position="56"/>
    </location>
</feature>
<dbReference type="InterPro" id="IPR008756">
    <property type="entry name" value="Peptidase_M56"/>
</dbReference>
<dbReference type="InterPro" id="IPR052173">
    <property type="entry name" value="Beta-lactam_resp_regulator"/>
</dbReference>
<dbReference type="Gene3D" id="2.170.130.10">
    <property type="entry name" value="TonB-dependent receptor, plug domain"/>
    <property type="match status" value="1"/>
</dbReference>
<dbReference type="GO" id="GO:0009279">
    <property type="term" value="C:cell outer membrane"/>
    <property type="evidence" value="ECO:0007669"/>
    <property type="project" value="UniProtKB-SubCell"/>
</dbReference>
<dbReference type="SUPFAM" id="SSF56935">
    <property type="entry name" value="Porins"/>
    <property type="match status" value="1"/>
</dbReference>
<feature type="transmembrane region" description="Helical" evidence="2">
    <location>
        <begin position="107"/>
        <end position="128"/>
    </location>
</feature>
<name>A0A1M7LBG6_9BACT</name>
<dbReference type="CDD" id="cd07341">
    <property type="entry name" value="M56_BlaR1_MecR1_like"/>
    <property type="match status" value="1"/>
</dbReference>
<dbReference type="Gene3D" id="3.30.1150.10">
    <property type="match status" value="1"/>
</dbReference>
<keyword evidence="1" id="KW-1134">Transmembrane beta strand</keyword>
<keyword evidence="1" id="KW-0998">Cell outer membrane</keyword>
<comment type="subcellular location">
    <subcellularLocation>
        <location evidence="1">Cell outer membrane</location>
        <topology evidence="1">Multi-pass membrane protein</topology>
    </subcellularLocation>
</comment>
<keyword evidence="1 2" id="KW-0812">Transmembrane</keyword>
<evidence type="ECO:0000259" key="3">
    <source>
        <dbReference type="Pfam" id="PF05569"/>
    </source>
</evidence>
<feature type="domain" description="Peptidase M56" evidence="3">
    <location>
        <begin position="172"/>
        <end position="254"/>
    </location>
</feature>
<dbReference type="InterPro" id="IPR037066">
    <property type="entry name" value="Plug_dom_sf"/>
</dbReference>
<comment type="similarity">
    <text evidence="1">Belongs to the TonB-dependent receptor family.</text>
</comment>
<dbReference type="PANTHER" id="PTHR34978:SF3">
    <property type="entry name" value="SLR0241 PROTEIN"/>
    <property type="match status" value="1"/>
</dbReference>
<gene>
    <name evidence="4" type="ORF">SAMN04488057_103203</name>
</gene>
<keyword evidence="1" id="KW-0813">Transport</keyword>
<reference evidence="4 5" key="1">
    <citation type="submission" date="2016-11" db="EMBL/GenBank/DDBJ databases">
        <authorList>
            <person name="Jaros S."/>
            <person name="Januszkiewicz K."/>
            <person name="Wedrychowicz H."/>
        </authorList>
    </citation>
    <scope>NUCLEOTIDE SEQUENCE [LARGE SCALE GENOMIC DNA]</scope>
    <source>
        <strain evidence="4 5">CGMCC 1.6102</strain>
    </source>
</reference>
<sequence>MTQLINFIWQSTFCLAFFYGLYWVFLKNEKTFLLNRVYLLVTPLLAMVFPIVKIPVPFDKPNISLENTAFIRAIQTEDANEVIGTFGLPEITVTGSKLPLLWEVKDYLMFGYLVVVVMLLCKLVWQYFQLRQILEKGWYQTKYILSDNYFKVPTFGMAPVFSFFDKIFWDENEQLSDNEKKQIIQHELEHVKQKHSYDVLYYQFLSIIFWFNPMIHLMRYALIDLHEYQADARVLAETTCKESYPRLLVKMAFKGIDLPIGNYFIRSTTLKRIVMMKKPYSINRFKLIMLLPLMIMLFGLVSMKTNKGIRLLNQFKTQPTAFLKNQILAAQDSIQVGIRVKNVKNPLHYESIGVLENEQLVAQLGELSYEFTGIRNEKDYHRVVQLIESLRSNSTLIKKYENVLLFDEVEKRPEPLTGWGSWHDYLQQQIPRHGGHLPFVSGPVVLEFIIDQEGKITHPSIKKSLNVNIDQKLLAALQNQDAPRWQSGRDNGNPAAVLVHTHLYISNPESSITVPDQSAIADTKADSNPSVNDDESQTIAISESPRSLMYPDSSDLKTGAINLGIAAKTHLAKNLVYPFGDRNEAHIGTVLVQLTANQSGAVTDYQIVESVSPETEAILLEVMEDLPALEPVIAQSEYQILLPVIFQLRGSGAALPPSQKEKFGEEITVNGYVSTGKRRIRPELPPLKPKIPLKIINDKYINFNGMTLPLTEGLSKGIASMIRYHDWDPEKMEVELFASNDLKMGTIQDVQNALKENGLNRIHYAKPAQEEPTELRVEPLYVLDGVVQNGKEFLEHTRPADIESISVMKNNQINLYGERAKNGVVIITTKK</sequence>
<dbReference type="AlphaFoldDB" id="A0A1M7LBG6"/>
<evidence type="ECO:0000313" key="4">
    <source>
        <dbReference type="EMBL" id="SHM75176.1"/>
    </source>
</evidence>
<keyword evidence="2" id="KW-1133">Transmembrane helix</keyword>
<dbReference type="Proteomes" id="UP000184513">
    <property type="component" value="Unassembled WGS sequence"/>
</dbReference>
<feature type="transmembrane region" description="Helical" evidence="2">
    <location>
        <begin position="6"/>
        <end position="25"/>
    </location>
</feature>
<evidence type="ECO:0000256" key="1">
    <source>
        <dbReference type="PROSITE-ProRule" id="PRU01360"/>
    </source>
</evidence>
<evidence type="ECO:0000313" key="5">
    <source>
        <dbReference type="Proteomes" id="UP000184513"/>
    </source>
</evidence>
<dbReference type="PANTHER" id="PTHR34978">
    <property type="entry name" value="POSSIBLE SENSOR-TRANSDUCER PROTEIN BLAR"/>
    <property type="match status" value="1"/>
</dbReference>